<dbReference type="Proteomes" id="UP000655225">
    <property type="component" value="Unassembled WGS sequence"/>
</dbReference>
<dbReference type="EMBL" id="JABCRI010000024">
    <property type="protein sequence ID" value="KAF8377706.1"/>
    <property type="molecule type" value="Genomic_DNA"/>
</dbReference>
<keyword evidence="1" id="KW-0052">Apoplast</keyword>
<evidence type="ECO:0000313" key="2">
    <source>
        <dbReference type="EMBL" id="KAF8377706.1"/>
    </source>
</evidence>
<comment type="subcellular location">
    <subcellularLocation>
        <location evidence="1">Secreted</location>
        <location evidence="1">Extracellular space</location>
        <location evidence="1">Apoplast</location>
    </subcellularLocation>
</comment>
<sequence>MGTDGGDSGEASDSIVGGRVTINIRCSNGSKFSVQIGLESTVAVFKAILAQNCDTPVEQQRGKKPSAVMVAHPNTTIGFKSATPFGSVYTIDDPLTQGPEPTSKMIGCRLCNVMIQEINVDNYPFSNLRKLVTLIDAESLVVLLCRSPFQP</sequence>
<dbReference type="Pfam" id="PF03018">
    <property type="entry name" value="Dirigent"/>
    <property type="match status" value="1"/>
</dbReference>
<name>A0A834Y8Y9_TETSI</name>
<reference evidence="2 3" key="1">
    <citation type="submission" date="2020-04" db="EMBL/GenBank/DDBJ databases">
        <title>Plant Genome Project.</title>
        <authorList>
            <person name="Zhang R.-G."/>
        </authorList>
    </citation>
    <scope>NUCLEOTIDE SEQUENCE [LARGE SCALE GENOMIC DNA]</scope>
    <source>
        <strain evidence="2">YNK0</strain>
        <tissue evidence="2">Leaf</tissue>
    </source>
</reference>
<protein>
    <recommendedName>
        <fullName evidence="1">Dirigent protein</fullName>
    </recommendedName>
</protein>
<dbReference type="AlphaFoldDB" id="A0A834Y8Y9"/>
<dbReference type="OrthoDB" id="267397at2759"/>
<evidence type="ECO:0000313" key="3">
    <source>
        <dbReference type="Proteomes" id="UP000655225"/>
    </source>
</evidence>
<comment type="subunit">
    <text evidence="1">Homodimer.</text>
</comment>
<dbReference type="InterPro" id="IPR029071">
    <property type="entry name" value="Ubiquitin-like_domsf"/>
</dbReference>
<comment type="function">
    <text evidence="1">Dirigent proteins impart stereoselectivity on the phenoxy radical-coupling reaction, yielding optically active lignans from two molecules of coniferyl alcohol in the biosynthesis of lignans, flavonolignans, and alkaloids and thus plays a central role in plant secondary metabolism.</text>
</comment>
<dbReference type="InterPro" id="IPR004265">
    <property type="entry name" value="Dirigent"/>
</dbReference>
<organism evidence="2 3">
    <name type="scientific">Tetracentron sinense</name>
    <name type="common">Spur-leaf</name>
    <dbReference type="NCBI Taxonomy" id="13715"/>
    <lineage>
        <taxon>Eukaryota</taxon>
        <taxon>Viridiplantae</taxon>
        <taxon>Streptophyta</taxon>
        <taxon>Embryophyta</taxon>
        <taxon>Tracheophyta</taxon>
        <taxon>Spermatophyta</taxon>
        <taxon>Magnoliopsida</taxon>
        <taxon>Trochodendrales</taxon>
        <taxon>Trochodendraceae</taxon>
        <taxon>Tetracentron</taxon>
    </lineage>
</organism>
<comment type="caution">
    <text evidence="2">The sequence shown here is derived from an EMBL/GenBank/DDBJ whole genome shotgun (WGS) entry which is preliminary data.</text>
</comment>
<dbReference type="SUPFAM" id="SSF54236">
    <property type="entry name" value="Ubiquitin-like"/>
    <property type="match status" value="1"/>
</dbReference>
<accession>A0A834Y8Y9</accession>
<proteinExistence type="inferred from homology"/>
<keyword evidence="1" id="KW-0964">Secreted</keyword>
<gene>
    <name evidence="2" type="ORF">HHK36_031090</name>
</gene>
<comment type="similarity">
    <text evidence="1">Belongs to the plant dirigent protein family.</text>
</comment>
<evidence type="ECO:0000256" key="1">
    <source>
        <dbReference type="RuleBase" id="RU363099"/>
    </source>
</evidence>
<keyword evidence="3" id="KW-1185">Reference proteome</keyword>
<dbReference type="GO" id="GO:0048046">
    <property type="term" value="C:apoplast"/>
    <property type="evidence" value="ECO:0007669"/>
    <property type="project" value="UniProtKB-SubCell"/>
</dbReference>